<sequence length="221" mass="25166">MEGKATEAQTAAAKGDTLTLFKITRELTSPGFGKTSIVKDKNGKVITREEDQCTRWAKHMKEIFNRPNPEQSAEIGRSARELEMKRGSITYKEIEKTIGDIKSNRAPGEDNITTDRLKADSEMSVKCLVELFNRVWAETWRKGIIVKLPKKGDLSQCGNWKSTKLLSVPGKIFCRVMLCRIKSSIDKVLREEQAWFREGRSCTDQIFVLHTIFGMEFIDLC</sequence>
<keyword evidence="2" id="KW-1185">Reference proteome</keyword>
<keyword evidence="1" id="KW-0255">Endonuclease</keyword>
<keyword evidence="1" id="KW-0378">Hydrolase</keyword>
<gene>
    <name evidence="1" type="ORF">ElyMa_003539300</name>
</gene>
<keyword evidence="1" id="KW-0540">Nuclease</keyword>
<dbReference type="EMBL" id="BMAT01007247">
    <property type="protein sequence ID" value="GFR60772.1"/>
    <property type="molecule type" value="Genomic_DNA"/>
</dbReference>
<organism evidence="1 2">
    <name type="scientific">Elysia marginata</name>
    <dbReference type="NCBI Taxonomy" id="1093978"/>
    <lineage>
        <taxon>Eukaryota</taxon>
        <taxon>Metazoa</taxon>
        <taxon>Spiralia</taxon>
        <taxon>Lophotrochozoa</taxon>
        <taxon>Mollusca</taxon>
        <taxon>Gastropoda</taxon>
        <taxon>Heterobranchia</taxon>
        <taxon>Euthyneura</taxon>
        <taxon>Panpulmonata</taxon>
        <taxon>Sacoglossa</taxon>
        <taxon>Placobranchoidea</taxon>
        <taxon>Plakobranchidae</taxon>
        <taxon>Elysia</taxon>
    </lineage>
</organism>
<evidence type="ECO:0000313" key="2">
    <source>
        <dbReference type="Proteomes" id="UP000762676"/>
    </source>
</evidence>
<proteinExistence type="predicted"/>
<dbReference type="AlphaFoldDB" id="A0AAV4EI77"/>
<name>A0AAV4EI77_9GAST</name>
<accession>A0AAV4EI77</accession>
<protein>
    <submittedName>
        <fullName evidence="1">Endonuclease-reverse transcriptase</fullName>
    </submittedName>
</protein>
<reference evidence="1 2" key="1">
    <citation type="journal article" date="2021" name="Elife">
        <title>Chloroplast acquisition without the gene transfer in kleptoplastic sea slugs, Plakobranchus ocellatus.</title>
        <authorList>
            <person name="Maeda T."/>
            <person name="Takahashi S."/>
            <person name="Yoshida T."/>
            <person name="Shimamura S."/>
            <person name="Takaki Y."/>
            <person name="Nagai Y."/>
            <person name="Toyoda A."/>
            <person name="Suzuki Y."/>
            <person name="Arimoto A."/>
            <person name="Ishii H."/>
            <person name="Satoh N."/>
            <person name="Nishiyama T."/>
            <person name="Hasebe M."/>
            <person name="Maruyama T."/>
            <person name="Minagawa J."/>
            <person name="Obokata J."/>
            <person name="Shigenobu S."/>
        </authorList>
    </citation>
    <scope>NUCLEOTIDE SEQUENCE [LARGE SCALE GENOMIC DNA]</scope>
</reference>
<evidence type="ECO:0000313" key="1">
    <source>
        <dbReference type="EMBL" id="GFR60772.1"/>
    </source>
</evidence>
<comment type="caution">
    <text evidence="1">The sequence shown here is derived from an EMBL/GenBank/DDBJ whole genome shotgun (WGS) entry which is preliminary data.</text>
</comment>
<dbReference type="Proteomes" id="UP000762676">
    <property type="component" value="Unassembled WGS sequence"/>
</dbReference>
<dbReference type="GO" id="GO:0004519">
    <property type="term" value="F:endonuclease activity"/>
    <property type="evidence" value="ECO:0007669"/>
    <property type="project" value="UniProtKB-KW"/>
</dbReference>
<dbReference type="PANTHER" id="PTHR19446">
    <property type="entry name" value="REVERSE TRANSCRIPTASES"/>
    <property type="match status" value="1"/>
</dbReference>